<reference evidence="2" key="1">
    <citation type="journal article" date="2023" name="Mol. Biol. Evol.">
        <title>Third-Generation Sequencing Reveals the Adaptive Role of the Epigenome in Three Deep-Sea Polychaetes.</title>
        <authorList>
            <person name="Perez M."/>
            <person name="Aroh O."/>
            <person name="Sun Y."/>
            <person name="Lan Y."/>
            <person name="Juniper S.K."/>
            <person name="Young C.R."/>
            <person name="Angers B."/>
            <person name="Qian P.Y."/>
        </authorList>
    </citation>
    <scope>NUCLEOTIDE SEQUENCE</scope>
    <source>
        <strain evidence="2">P08H-3</strain>
    </source>
</reference>
<dbReference type="PANTHER" id="PTHR35826">
    <property type="entry name" value="PROTEIN ATP6V1FNB-LIKE"/>
    <property type="match status" value="1"/>
</dbReference>
<protein>
    <recommendedName>
        <fullName evidence="1">Sperm microtubule inner protein 1 C-terminal domain-containing protein</fullName>
    </recommendedName>
</protein>
<dbReference type="InterPro" id="IPR054323">
    <property type="entry name" value="SPMIP1_C"/>
</dbReference>
<dbReference type="Proteomes" id="UP001208570">
    <property type="component" value="Unassembled WGS sequence"/>
</dbReference>
<evidence type="ECO:0000259" key="1">
    <source>
        <dbReference type="Pfam" id="PF22589"/>
    </source>
</evidence>
<feature type="domain" description="Sperm microtubule inner protein 1 C-terminal" evidence="1">
    <location>
        <begin position="60"/>
        <end position="175"/>
    </location>
</feature>
<dbReference type="AlphaFoldDB" id="A0AAD9K5L4"/>
<sequence>MAARNYPLDTKLQHFYHEQYDKETQARLDWYFKNKRGGQGRLSSNRRFCSASGAPNIGLPSINPMEFAMKKKREEEETMRRIIDEARLQFKEEEMLPAKPGQIKKLYDGFTKEGKGRYQYLHERKHMIPESKYTFPILSSWKYGWKLNEEKVPGRPYNARTKLIADTFYTRNGVPTLSCPTAQPTFERGYTVC</sequence>
<dbReference type="PANTHER" id="PTHR35826:SF5">
    <property type="entry name" value="GENE 45521-RELATED"/>
    <property type="match status" value="1"/>
</dbReference>
<proteinExistence type="predicted"/>
<evidence type="ECO:0000313" key="3">
    <source>
        <dbReference type="Proteomes" id="UP001208570"/>
    </source>
</evidence>
<comment type="caution">
    <text evidence="2">The sequence shown here is derived from an EMBL/GenBank/DDBJ whole genome shotgun (WGS) entry which is preliminary data.</text>
</comment>
<accession>A0AAD9K5L4</accession>
<name>A0AAD9K5L4_9ANNE</name>
<keyword evidence="3" id="KW-1185">Reference proteome</keyword>
<dbReference type="Pfam" id="PF22589">
    <property type="entry name" value="SPMIP1"/>
    <property type="match status" value="1"/>
</dbReference>
<gene>
    <name evidence="2" type="ORF">LSH36_52g09036</name>
</gene>
<organism evidence="2 3">
    <name type="scientific">Paralvinella palmiformis</name>
    <dbReference type="NCBI Taxonomy" id="53620"/>
    <lineage>
        <taxon>Eukaryota</taxon>
        <taxon>Metazoa</taxon>
        <taxon>Spiralia</taxon>
        <taxon>Lophotrochozoa</taxon>
        <taxon>Annelida</taxon>
        <taxon>Polychaeta</taxon>
        <taxon>Sedentaria</taxon>
        <taxon>Canalipalpata</taxon>
        <taxon>Terebellida</taxon>
        <taxon>Terebelliformia</taxon>
        <taxon>Alvinellidae</taxon>
        <taxon>Paralvinella</taxon>
    </lineage>
</organism>
<evidence type="ECO:0000313" key="2">
    <source>
        <dbReference type="EMBL" id="KAK2165331.1"/>
    </source>
</evidence>
<dbReference type="EMBL" id="JAODUP010000052">
    <property type="protein sequence ID" value="KAK2165331.1"/>
    <property type="molecule type" value="Genomic_DNA"/>
</dbReference>